<evidence type="ECO:0000313" key="1">
    <source>
        <dbReference type="EMBL" id="QEG17256.1"/>
    </source>
</evidence>
<dbReference type="Pfam" id="PF05717">
    <property type="entry name" value="TnpB_IS66"/>
    <property type="match status" value="1"/>
</dbReference>
<dbReference type="InterPro" id="IPR008878">
    <property type="entry name" value="Transposase_IS66_Orf2"/>
</dbReference>
<evidence type="ECO:0000313" key="2">
    <source>
        <dbReference type="Proteomes" id="UP000322887"/>
    </source>
</evidence>
<proteinExistence type="predicted"/>
<dbReference type="GeneID" id="98647662"/>
<dbReference type="Proteomes" id="UP000322887">
    <property type="component" value="Chromosome"/>
</dbReference>
<protein>
    <submittedName>
        <fullName evidence="1">IS66 Orf2 like protein</fullName>
    </submittedName>
</protein>
<dbReference type="PANTHER" id="PTHR36455:SF1">
    <property type="entry name" value="BLR8292 PROTEIN"/>
    <property type="match status" value="1"/>
</dbReference>
<dbReference type="EMBL" id="CP042910">
    <property type="protein sequence ID" value="QEG17256.1"/>
    <property type="molecule type" value="Genomic_DNA"/>
</dbReference>
<dbReference type="PANTHER" id="PTHR36455">
    <property type="match status" value="1"/>
</dbReference>
<dbReference type="RefSeq" id="WP_002643680.1">
    <property type="nucleotide sequence ID" value="NZ_CP042910.1"/>
</dbReference>
<accession>A0ABX5YNK8</accession>
<reference evidence="1 2" key="1">
    <citation type="submission" date="2019-08" db="EMBL/GenBank/DDBJ databases">
        <title>Deep-cultivation of Planctomycetes and their phenomic and genomic characterization uncovers novel biology.</title>
        <authorList>
            <person name="Wiegand S."/>
            <person name="Jogler M."/>
            <person name="Boedeker C."/>
            <person name="Pinto D."/>
            <person name="Vollmers J."/>
            <person name="Rivas-Marin E."/>
            <person name="Kohn T."/>
            <person name="Peeters S.H."/>
            <person name="Heuer A."/>
            <person name="Rast P."/>
            <person name="Oberbeckmann S."/>
            <person name="Bunk B."/>
            <person name="Jeske O."/>
            <person name="Meyerdierks A."/>
            <person name="Storesund J.E."/>
            <person name="Kallscheuer N."/>
            <person name="Luecker S."/>
            <person name="Lage O.M."/>
            <person name="Pohl T."/>
            <person name="Merkel B.J."/>
            <person name="Hornburger P."/>
            <person name="Mueller R.-W."/>
            <person name="Bruemmer F."/>
            <person name="Labrenz M."/>
            <person name="Spormann A.M."/>
            <person name="Op den Camp H."/>
            <person name="Overmann J."/>
            <person name="Amann R."/>
            <person name="Jetten M.S.M."/>
            <person name="Mascher T."/>
            <person name="Medema M.H."/>
            <person name="Devos D.P."/>
            <person name="Kaster A.-K."/>
            <person name="Ovreas L."/>
            <person name="Rohde M."/>
            <person name="Galperin M.Y."/>
            <person name="Jogler C."/>
        </authorList>
    </citation>
    <scope>NUCLEOTIDE SEQUENCE [LARGE SCALE GENOMIC DNA]</scope>
    <source>
        <strain evidence="1 2">DSM 8797</strain>
    </source>
</reference>
<name>A0ABX5YNK8_9PLAN</name>
<keyword evidence="2" id="KW-1185">Reference proteome</keyword>
<gene>
    <name evidence="1" type="ORF">GmarT_31340</name>
</gene>
<sequence>MLNLPTRIDFCTVPTDMRKSFDGLMRMTEVYLQQNVLDGGLFVFLNKKQDRNKLLYWDHEGLAIWYKRLEAGTYQRLSGPEGTHGLSLSSTDLALLLQGIDLTESEKCCPCCDQRRQRFSSVIDRLRIC</sequence>
<organism evidence="1 2">
    <name type="scientific">Gimesia maris</name>
    <dbReference type="NCBI Taxonomy" id="122"/>
    <lineage>
        <taxon>Bacteria</taxon>
        <taxon>Pseudomonadati</taxon>
        <taxon>Planctomycetota</taxon>
        <taxon>Planctomycetia</taxon>
        <taxon>Planctomycetales</taxon>
        <taxon>Planctomycetaceae</taxon>
        <taxon>Gimesia</taxon>
    </lineage>
</organism>
<dbReference type="NCBIfam" id="NF033819">
    <property type="entry name" value="IS66_TnpB"/>
    <property type="match status" value="1"/>
</dbReference>